<evidence type="ECO:0000259" key="6">
    <source>
        <dbReference type="PROSITE" id="PS50110"/>
    </source>
</evidence>
<sequence length="536" mass="60260">MYNLILVDDNPRDRKGIELIVKDAGFKVTASYANGSACLNALPDQECDILLSDVMMPVMNGIELAEAVSNRFPHIKVLFASAYHEFDFAKSALEVHAHDYILKPIVKDELVKALERVAGILDKEKEERSKQHQLREQLDKALPSYREQLFRELLFGSYQDGEDLRQYIDLLGITVPEQGCIRVVTLRVDDSDRDRTLEEQMLGAISIRNLIRTLPESIRPLELVQQGKHMFSAVYASEEGDVIDKVVDFTSAVSANLGLPAAFGVSGPGDSLEQLSRLYLQSITAMNTTFFNKKQTFVLYEELGEEGSTDDQTGDLQRLYRDTKQLLLYGSAQERREFLNRHIHAMGHRGDEQAVRHFASTLISIAEWVTGEVGPASASSQKAADLEVRNRIATVSHAGELLELLETFLDGCSERLTGGDQDVSGILTDKMKALMKENFHEKLSVNDVAASINYSSVHANNLFRKASGESIFEYLTKLRMEKAKELLAFSDSKIYRVAEESGYTNKSHFCLKFKDYTGMTPQEYKRSLEEKRSSKG</sequence>
<evidence type="ECO:0008006" key="9">
    <source>
        <dbReference type="Google" id="ProtNLM"/>
    </source>
</evidence>
<dbReference type="OrthoDB" id="2524433at2"/>
<dbReference type="SUPFAM" id="SSF46689">
    <property type="entry name" value="Homeodomain-like"/>
    <property type="match status" value="2"/>
</dbReference>
<dbReference type="STRING" id="1178515.SY83_01600"/>
<dbReference type="GO" id="GO:0043565">
    <property type="term" value="F:sequence-specific DNA binding"/>
    <property type="evidence" value="ECO:0007669"/>
    <property type="project" value="InterPro"/>
</dbReference>
<dbReference type="InterPro" id="IPR009057">
    <property type="entry name" value="Homeodomain-like_sf"/>
</dbReference>
<feature type="domain" description="Response regulatory" evidence="6">
    <location>
        <begin position="3"/>
        <end position="118"/>
    </location>
</feature>
<proteinExistence type="predicted"/>
<dbReference type="Gene3D" id="1.10.10.60">
    <property type="entry name" value="Homeodomain-like"/>
    <property type="match status" value="2"/>
</dbReference>
<dbReference type="CDD" id="cd17536">
    <property type="entry name" value="REC_YesN-like"/>
    <property type="match status" value="1"/>
</dbReference>
<keyword evidence="8" id="KW-1185">Reference proteome</keyword>
<keyword evidence="4" id="KW-0597">Phosphoprotein</keyword>
<evidence type="ECO:0000256" key="1">
    <source>
        <dbReference type="ARBA" id="ARBA00023015"/>
    </source>
</evidence>
<evidence type="ECO:0000259" key="5">
    <source>
        <dbReference type="PROSITE" id="PS01124"/>
    </source>
</evidence>
<dbReference type="PANTHER" id="PTHR43280:SF10">
    <property type="entry name" value="REGULATORY PROTEIN POCR"/>
    <property type="match status" value="1"/>
</dbReference>
<name>A0A172TE77_9BACL</name>
<evidence type="ECO:0000313" key="7">
    <source>
        <dbReference type="EMBL" id="ANE45236.1"/>
    </source>
</evidence>
<dbReference type="InterPro" id="IPR011006">
    <property type="entry name" value="CheY-like_superfamily"/>
</dbReference>
<dbReference type="Pfam" id="PF00072">
    <property type="entry name" value="Response_reg"/>
    <property type="match status" value="1"/>
</dbReference>
<dbReference type="PROSITE" id="PS00041">
    <property type="entry name" value="HTH_ARAC_FAMILY_1"/>
    <property type="match status" value="1"/>
</dbReference>
<evidence type="ECO:0000256" key="2">
    <source>
        <dbReference type="ARBA" id="ARBA00023125"/>
    </source>
</evidence>
<gene>
    <name evidence="7" type="ORF">SY83_01600</name>
</gene>
<keyword evidence="3" id="KW-0804">Transcription</keyword>
<dbReference type="PROSITE" id="PS50110">
    <property type="entry name" value="RESPONSE_REGULATORY"/>
    <property type="match status" value="1"/>
</dbReference>
<dbReference type="KEGG" id="pswu:SY83_01600"/>
<evidence type="ECO:0000256" key="3">
    <source>
        <dbReference type="ARBA" id="ARBA00023163"/>
    </source>
</evidence>
<dbReference type="PATRIC" id="fig|1178515.4.peg.296"/>
<dbReference type="Gene3D" id="3.40.50.2300">
    <property type="match status" value="1"/>
</dbReference>
<dbReference type="SUPFAM" id="SSF52172">
    <property type="entry name" value="CheY-like"/>
    <property type="match status" value="1"/>
</dbReference>
<evidence type="ECO:0000256" key="4">
    <source>
        <dbReference type="PROSITE-ProRule" id="PRU00169"/>
    </source>
</evidence>
<feature type="domain" description="HTH araC/xylS-type" evidence="5">
    <location>
        <begin position="429"/>
        <end position="527"/>
    </location>
</feature>
<dbReference type="Proteomes" id="UP000076927">
    <property type="component" value="Chromosome"/>
</dbReference>
<dbReference type="AlphaFoldDB" id="A0A172TE77"/>
<dbReference type="RefSeq" id="WP_068603621.1">
    <property type="nucleotide sequence ID" value="NZ_CP011388.1"/>
</dbReference>
<dbReference type="InterPro" id="IPR001789">
    <property type="entry name" value="Sig_transdc_resp-reg_receiver"/>
</dbReference>
<accession>A0A172TE77</accession>
<dbReference type="InterPro" id="IPR018062">
    <property type="entry name" value="HTH_AraC-typ_CS"/>
</dbReference>
<dbReference type="SMART" id="SM00342">
    <property type="entry name" value="HTH_ARAC"/>
    <property type="match status" value="1"/>
</dbReference>
<protein>
    <recommendedName>
        <fullName evidence="9">AraC family transcriptional regulator</fullName>
    </recommendedName>
</protein>
<feature type="modified residue" description="4-aspartylphosphate" evidence="4">
    <location>
        <position position="53"/>
    </location>
</feature>
<dbReference type="GO" id="GO:0003700">
    <property type="term" value="F:DNA-binding transcription factor activity"/>
    <property type="evidence" value="ECO:0007669"/>
    <property type="project" value="InterPro"/>
</dbReference>
<organism evidence="7 8">
    <name type="scientific">Paenibacillus swuensis</name>
    <dbReference type="NCBI Taxonomy" id="1178515"/>
    <lineage>
        <taxon>Bacteria</taxon>
        <taxon>Bacillati</taxon>
        <taxon>Bacillota</taxon>
        <taxon>Bacilli</taxon>
        <taxon>Bacillales</taxon>
        <taxon>Paenibacillaceae</taxon>
        <taxon>Paenibacillus</taxon>
    </lineage>
</organism>
<dbReference type="SMART" id="SM00448">
    <property type="entry name" value="REC"/>
    <property type="match status" value="1"/>
</dbReference>
<keyword evidence="2" id="KW-0238">DNA-binding</keyword>
<reference evidence="7 8" key="1">
    <citation type="submission" date="2015-01" db="EMBL/GenBank/DDBJ databases">
        <title>Paenibacillus swuensis/DY6/whole genome sequencing.</title>
        <authorList>
            <person name="Kim M.K."/>
            <person name="Srinivasan S."/>
            <person name="Lee J.-J."/>
        </authorList>
    </citation>
    <scope>NUCLEOTIDE SEQUENCE [LARGE SCALE GENOMIC DNA]</scope>
    <source>
        <strain evidence="7 8">DY6</strain>
    </source>
</reference>
<keyword evidence="1" id="KW-0805">Transcription regulation</keyword>
<dbReference type="EMBL" id="CP011388">
    <property type="protein sequence ID" value="ANE45236.1"/>
    <property type="molecule type" value="Genomic_DNA"/>
</dbReference>
<dbReference type="InterPro" id="IPR018060">
    <property type="entry name" value="HTH_AraC"/>
</dbReference>
<dbReference type="PROSITE" id="PS01124">
    <property type="entry name" value="HTH_ARAC_FAMILY_2"/>
    <property type="match status" value="1"/>
</dbReference>
<evidence type="ECO:0000313" key="8">
    <source>
        <dbReference type="Proteomes" id="UP000076927"/>
    </source>
</evidence>
<dbReference type="GO" id="GO:0000160">
    <property type="term" value="P:phosphorelay signal transduction system"/>
    <property type="evidence" value="ECO:0007669"/>
    <property type="project" value="InterPro"/>
</dbReference>
<dbReference type="PANTHER" id="PTHR43280">
    <property type="entry name" value="ARAC-FAMILY TRANSCRIPTIONAL REGULATOR"/>
    <property type="match status" value="1"/>
</dbReference>
<dbReference type="Pfam" id="PF12833">
    <property type="entry name" value="HTH_18"/>
    <property type="match status" value="1"/>
</dbReference>